<reference evidence="5 6" key="1">
    <citation type="submission" date="2014-03" db="EMBL/GenBank/DDBJ databases">
        <title>The draft genome sequence of Thioclava dalianensis DLFJ1-1.</title>
        <authorList>
            <person name="Lai Q."/>
            <person name="Shao Z."/>
        </authorList>
    </citation>
    <scope>NUCLEOTIDE SEQUENCE [LARGE SCALE GENOMIC DNA]</scope>
    <source>
        <strain evidence="5 6">DLFJ1-1</strain>
    </source>
</reference>
<sequence>MINLHTIEKALQRLIELADWKFALGLHIRFANPTLLYQTYPQKWIDYYSENGLVFADPTVHWAIANTGICDWADLKSMDDGNVLGQAAEFGLRYGKVVSIGKESRTFGFFTHSSRPITDEEIETARAILEEAHETTLGVTKLSEEELAPLRELNKSLPRS</sequence>
<keyword evidence="2" id="KW-0238">DNA-binding</keyword>
<evidence type="ECO:0000256" key="1">
    <source>
        <dbReference type="ARBA" id="ARBA00023015"/>
    </source>
</evidence>
<name>A0A074TCC6_9RHOB</name>
<dbReference type="eggNOG" id="COG2197">
    <property type="taxonomic scope" value="Bacteria"/>
</dbReference>
<dbReference type="InterPro" id="IPR036693">
    <property type="entry name" value="TF_LuxR_autoind-bd_dom_sf"/>
</dbReference>
<evidence type="ECO:0000313" key="6">
    <source>
        <dbReference type="Proteomes" id="UP000027725"/>
    </source>
</evidence>
<dbReference type="AlphaFoldDB" id="A0A074TCC6"/>
<dbReference type="Gene3D" id="3.30.450.80">
    <property type="entry name" value="Transcription factor LuxR-like, autoinducer-binding domain"/>
    <property type="match status" value="1"/>
</dbReference>
<dbReference type="STRING" id="1185766.SAMN05216224_10768"/>
<dbReference type="OrthoDB" id="7826109at2"/>
<keyword evidence="3" id="KW-0804">Transcription</keyword>
<keyword evidence="1" id="KW-0805">Transcription regulation</keyword>
<comment type="caution">
    <text evidence="5">The sequence shown here is derived from an EMBL/GenBank/DDBJ whole genome shotgun (WGS) entry which is preliminary data.</text>
</comment>
<accession>A0A074TCC6</accession>
<dbReference type="EMBL" id="JHEH01000015">
    <property type="protein sequence ID" value="KEP69344.1"/>
    <property type="molecule type" value="Genomic_DNA"/>
</dbReference>
<gene>
    <name evidence="5" type="ORF">DL1_04645</name>
</gene>
<dbReference type="GO" id="GO:0003677">
    <property type="term" value="F:DNA binding"/>
    <property type="evidence" value="ECO:0007669"/>
    <property type="project" value="UniProtKB-KW"/>
</dbReference>
<evidence type="ECO:0000313" key="5">
    <source>
        <dbReference type="EMBL" id="KEP69344.1"/>
    </source>
</evidence>
<evidence type="ECO:0000256" key="2">
    <source>
        <dbReference type="ARBA" id="ARBA00023125"/>
    </source>
</evidence>
<organism evidence="5 6">
    <name type="scientific">Thioclava dalianensis</name>
    <dbReference type="NCBI Taxonomy" id="1185766"/>
    <lineage>
        <taxon>Bacteria</taxon>
        <taxon>Pseudomonadati</taxon>
        <taxon>Pseudomonadota</taxon>
        <taxon>Alphaproteobacteria</taxon>
        <taxon>Rhodobacterales</taxon>
        <taxon>Paracoccaceae</taxon>
        <taxon>Thioclava</taxon>
    </lineage>
</organism>
<protein>
    <submittedName>
        <fullName evidence="5">Transcriptional regulator</fullName>
    </submittedName>
</protein>
<evidence type="ECO:0000259" key="4">
    <source>
        <dbReference type="Pfam" id="PF03472"/>
    </source>
</evidence>
<dbReference type="Pfam" id="PF03472">
    <property type="entry name" value="Autoind_bind"/>
    <property type="match status" value="1"/>
</dbReference>
<dbReference type="Proteomes" id="UP000027725">
    <property type="component" value="Unassembled WGS sequence"/>
</dbReference>
<proteinExistence type="predicted"/>
<dbReference type="InterPro" id="IPR005143">
    <property type="entry name" value="TF_LuxR_autoind-bd_dom"/>
</dbReference>
<keyword evidence="6" id="KW-1185">Reference proteome</keyword>
<feature type="domain" description="Transcription factor LuxR-like autoinducer-binding" evidence="4">
    <location>
        <begin position="33"/>
        <end position="123"/>
    </location>
</feature>
<dbReference type="SUPFAM" id="SSF75516">
    <property type="entry name" value="Pheromone-binding domain of LuxR-like quorum-sensing transcription factors"/>
    <property type="match status" value="1"/>
</dbReference>
<evidence type="ECO:0000256" key="3">
    <source>
        <dbReference type="ARBA" id="ARBA00023163"/>
    </source>
</evidence>